<accession>A0A9X1XJ39</accession>
<evidence type="ECO:0000313" key="2">
    <source>
        <dbReference type="Proteomes" id="UP001139559"/>
    </source>
</evidence>
<name>A0A9X1XJ39_9VIBR</name>
<keyword evidence="2" id="KW-1185">Reference proteome</keyword>
<comment type="caution">
    <text evidence="1">The sequence shown here is derived from an EMBL/GenBank/DDBJ whole genome shotgun (WGS) entry which is preliminary data.</text>
</comment>
<proteinExistence type="predicted"/>
<gene>
    <name evidence="1" type="ORF">KP803_11815</name>
</gene>
<sequence>MGKMWPQLRTPLALAILQSANQFPRSYCNFDLREFALSQNQIRQLVRAGVAEHRRYGISTQSLTNETIRCEWEKSVDAASALINAFDRQTAHASTSHQRLTCCGVDTFSHIKRAEFFNIIGTTFSLLKQSKMASQQFRESYANTEGGETRCVIVKTMRETMLSAIGGKQTVFHHLVALGLEKRHLINDNDNDNKITG</sequence>
<organism evidence="1 2">
    <name type="scientific">Vibrio amylolyticus</name>
    <dbReference type="NCBI Taxonomy" id="2847292"/>
    <lineage>
        <taxon>Bacteria</taxon>
        <taxon>Pseudomonadati</taxon>
        <taxon>Pseudomonadota</taxon>
        <taxon>Gammaproteobacteria</taxon>
        <taxon>Vibrionales</taxon>
        <taxon>Vibrionaceae</taxon>
        <taxon>Vibrio</taxon>
    </lineage>
</organism>
<evidence type="ECO:0000313" key="1">
    <source>
        <dbReference type="EMBL" id="MCK6263957.1"/>
    </source>
</evidence>
<dbReference type="Proteomes" id="UP001139559">
    <property type="component" value="Unassembled WGS sequence"/>
</dbReference>
<dbReference type="EMBL" id="JAJHVV010000006">
    <property type="protein sequence ID" value="MCK6263957.1"/>
    <property type="molecule type" value="Genomic_DNA"/>
</dbReference>
<reference evidence="1" key="1">
    <citation type="submission" date="2021-11" db="EMBL/GenBank/DDBJ databases">
        <title>Vibrio ZSDE26 sp. nov. and Vibrio ZSDZ34 sp. nov., isolated from coastal seawater in Qingdao.</title>
        <authorList>
            <person name="Zhang P."/>
        </authorList>
    </citation>
    <scope>NUCLEOTIDE SEQUENCE</scope>
    <source>
        <strain evidence="1">ZSDE26</strain>
    </source>
</reference>
<dbReference type="RefSeq" id="WP_248009036.1">
    <property type="nucleotide sequence ID" value="NZ_JAJHVV010000006.1"/>
</dbReference>
<dbReference type="AlphaFoldDB" id="A0A9X1XJ39"/>
<protein>
    <submittedName>
        <fullName evidence="1">Uncharacterized protein</fullName>
    </submittedName>
</protein>